<protein>
    <submittedName>
        <fullName evidence="2">Uncharacterized protein</fullName>
    </submittedName>
</protein>
<proteinExistence type="predicted"/>
<sequence>MRPAGWSWAHTLIAEVRLSEVPGTGTGAADGPAAGPGPGPGPGTGTGTGTGTGRVWPTARMFATTAGVLCFLDGVDGLTSGGQAVLTAVRWSLPATLLPATALTLLLP</sequence>
<keyword evidence="3" id="KW-1185">Reference proteome</keyword>
<feature type="compositionally biased region" description="Gly residues" evidence="1">
    <location>
        <begin position="42"/>
        <end position="52"/>
    </location>
</feature>
<reference evidence="2 3" key="1">
    <citation type="submission" date="2021-01" db="EMBL/GenBank/DDBJ databases">
        <title>Whole genome shotgun sequence of Actinoplanes couchii NBRC 106145.</title>
        <authorList>
            <person name="Komaki H."/>
            <person name="Tamura T."/>
        </authorList>
    </citation>
    <scope>NUCLEOTIDE SEQUENCE [LARGE SCALE GENOMIC DNA]</scope>
    <source>
        <strain evidence="2 3">NBRC 106145</strain>
    </source>
</reference>
<evidence type="ECO:0000313" key="2">
    <source>
        <dbReference type="EMBL" id="GID56704.1"/>
    </source>
</evidence>
<gene>
    <name evidence="2" type="ORF">Aco03nite_051080</name>
</gene>
<dbReference type="EMBL" id="BOMG01000062">
    <property type="protein sequence ID" value="GID56704.1"/>
    <property type="molecule type" value="Genomic_DNA"/>
</dbReference>
<evidence type="ECO:0000313" key="3">
    <source>
        <dbReference type="Proteomes" id="UP000612282"/>
    </source>
</evidence>
<name>A0ABQ3XDY9_9ACTN</name>
<feature type="region of interest" description="Disordered" evidence="1">
    <location>
        <begin position="20"/>
        <end position="54"/>
    </location>
</feature>
<comment type="caution">
    <text evidence="2">The sequence shown here is derived from an EMBL/GenBank/DDBJ whole genome shotgun (WGS) entry which is preliminary data.</text>
</comment>
<organism evidence="2 3">
    <name type="scientific">Actinoplanes couchii</name>
    <dbReference type="NCBI Taxonomy" id="403638"/>
    <lineage>
        <taxon>Bacteria</taxon>
        <taxon>Bacillati</taxon>
        <taxon>Actinomycetota</taxon>
        <taxon>Actinomycetes</taxon>
        <taxon>Micromonosporales</taxon>
        <taxon>Micromonosporaceae</taxon>
        <taxon>Actinoplanes</taxon>
    </lineage>
</organism>
<dbReference type="Proteomes" id="UP000612282">
    <property type="component" value="Unassembled WGS sequence"/>
</dbReference>
<evidence type="ECO:0000256" key="1">
    <source>
        <dbReference type="SAM" id="MobiDB-lite"/>
    </source>
</evidence>
<accession>A0ABQ3XDY9</accession>